<protein>
    <submittedName>
        <fullName evidence="1">Uncharacterized protein</fullName>
    </submittedName>
</protein>
<proteinExistence type="predicted"/>
<gene>
    <name evidence="1" type="ORF">FOZ60_016697</name>
</gene>
<sequence>MPAAACSNGSVRLILSPASVVRGSDPIQVWDERVSSGRVRSSLTPAGLLDSLQRRMRGKRESTSSDATPACCWCLWFRVTFSHQRLRLAALLEWFQLPSRLVPPPQLNASGLLWVIHDVENSKKAKALALPAPDAQQGTYATTISSTTGAHRSLV</sequence>
<dbReference type="EMBL" id="JABANP010000009">
    <property type="protein sequence ID" value="KAF4696688.1"/>
    <property type="molecule type" value="Genomic_DNA"/>
</dbReference>
<comment type="caution">
    <text evidence="1">The sequence shown here is derived from an EMBL/GenBank/DDBJ whole genome shotgun (WGS) entry which is preliminary data.</text>
</comment>
<dbReference type="AlphaFoldDB" id="A0A7J6PKM4"/>
<reference evidence="1 2" key="1">
    <citation type="submission" date="2020-04" db="EMBL/GenBank/DDBJ databases">
        <title>Perkinsus olseni comparative genomics.</title>
        <authorList>
            <person name="Bogema D.R."/>
        </authorList>
    </citation>
    <scope>NUCLEOTIDE SEQUENCE [LARGE SCALE GENOMIC DNA]</scope>
    <source>
        <strain evidence="1">00978-12</strain>
    </source>
</reference>
<accession>A0A7J6PKM4</accession>
<name>A0A7J6PKM4_PEROL</name>
<evidence type="ECO:0000313" key="1">
    <source>
        <dbReference type="EMBL" id="KAF4696688.1"/>
    </source>
</evidence>
<dbReference type="Proteomes" id="UP000541610">
    <property type="component" value="Unassembled WGS sequence"/>
</dbReference>
<evidence type="ECO:0000313" key="2">
    <source>
        <dbReference type="Proteomes" id="UP000541610"/>
    </source>
</evidence>
<organism evidence="1 2">
    <name type="scientific">Perkinsus olseni</name>
    <name type="common">Perkinsus atlanticus</name>
    <dbReference type="NCBI Taxonomy" id="32597"/>
    <lineage>
        <taxon>Eukaryota</taxon>
        <taxon>Sar</taxon>
        <taxon>Alveolata</taxon>
        <taxon>Perkinsozoa</taxon>
        <taxon>Perkinsea</taxon>
        <taxon>Perkinsida</taxon>
        <taxon>Perkinsidae</taxon>
        <taxon>Perkinsus</taxon>
    </lineage>
</organism>